<dbReference type="SUPFAM" id="SSF54160">
    <property type="entry name" value="Chromo domain-like"/>
    <property type="match status" value="1"/>
</dbReference>
<accession>A0AAV2RXS5</accession>
<dbReference type="InterPro" id="IPR016197">
    <property type="entry name" value="Chromo-like_dom_sf"/>
</dbReference>
<dbReference type="SMART" id="SM00298">
    <property type="entry name" value="CHROMO"/>
    <property type="match status" value="1"/>
</dbReference>
<dbReference type="InterPro" id="IPR000953">
    <property type="entry name" value="Chromo/chromo_shadow_dom"/>
</dbReference>
<comment type="subcellular location">
    <subcellularLocation>
        <location evidence="1">Nucleus</location>
    </subcellularLocation>
</comment>
<feature type="non-terminal residue" evidence="5">
    <location>
        <position position="1"/>
    </location>
</feature>
<dbReference type="CDD" id="cd00024">
    <property type="entry name" value="CD_CSD"/>
    <property type="match status" value="1"/>
</dbReference>
<comment type="caution">
    <text evidence="5">The sequence shown here is derived from an EMBL/GenBank/DDBJ whole genome shotgun (WGS) entry which is preliminary data.</text>
</comment>
<dbReference type="Proteomes" id="UP001497623">
    <property type="component" value="Unassembled WGS sequence"/>
</dbReference>
<evidence type="ECO:0000256" key="1">
    <source>
        <dbReference type="ARBA" id="ARBA00004123"/>
    </source>
</evidence>
<proteinExistence type="predicted"/>
<evidence type="ECO:0000313" key="5">
    <source>
        <dbReference type="EMBL" id="CAL4146374.1"/>
    </source>
</evidence>
<evidence type="ECO:0000259" key="4">
    <source>
        <dbReference type="PROSITE" id="PS50013"/>
    </source>
</evidence>
<dbReference type="PROSITE" id="PS50013">
    <property type="entry name" value="CHROMO_2"/>
    <property type="match status" value="1"/>
</dbReference>
<dbReference type="AlphaFoldDB" id="A0AAV2RXS5"/>
<feature type="region of interest" description="Disordered" evidence="3">
    <location>
        <begin position="1"/>
        <end position="22"/>
    </location>
</feature>
<name>A0AAV2RXS5_MEGNR</name>
<keyword evidence="2" id="KW-0539">Nucleus</keyword>
<dbReference type="PROSITE" id="PS00598">
    <property type="entry name" value="CHROMO_1"/>
    <property type="match status" value="1"/>
</dbReference>
<dbReference type="EMBL" id="CAXKWB010035377">
    <property type="protein sequence ID" value="CAL4146374.1"/>
    <property type="molecule type" value="Genomic_DNA"/>
</dbReference>
<organism evidence="5 6">
    <name type="scientific">Meganyctiphanes norvegica</name>
    <name type="common">Northern krill</name>
    <name type="synonym">Thysanopoda norvegica</name>
    <dbReference type="NCBI Taxonomy" id="48144"/>
    <lineage>
        <taxon>Eukaryota</taxon>
        <taxon>Metazoa</taxon>
        <taxon>Ecdysozoa</taxon>
        <taxon>Arthropoda</taxon>
        <taxon>Crustacea</taxon>
        <taxon>Multicrustacea</taxon>
        <taxon>Malacostraca</taxon>
        <taxon>Eumalacostraca</taxon>
        <taxon>Eucarida</taxon>
        <taxon>Euphausiacea</taxon>
        <taxon>Euphausiidae</taxon>
        <taxon>Meganyctiphanes</taxon>
    </lineage>
</organism>
<sequence>QISVRNSKGSRHKSIDDDSDPEGYEVEKILNHRMGHRGLDFLVKWKDFDEEDSTWEPKKNLLGCLVLVNEYLQNLQNDKEVVAESNVEQSHDVQFVDMSDPCLQPHYQQQQQPILLQEASQQQNEKEDDGFENLQMILEPETILKEEGVRVVEASGIDNSSDVQFVDMSHNYVPRQDTSEVSKRKRREWNLCNYEPSTTESVRQKDGVPSFAAFSHCELPVAGDIRLNEKETLSNRLPSPDISKTVHGQSSGAVGAKSSIRVNFNNKTMLLYVDPKSKDSNPPKNIITVPKPTQSASNKLQVVARTGSQKPRTIIPIENIQLFLGANNISQVSSTSSEPIKELSNNDKTVRKTINNMNQFEKTSEVSLSTVSKIINNNADSVSAVKTGSKIAIGEIMRNFANTTTNSNEVDKFQVVNHPYTGSATTKNISGCSPSSEETNNSTNIMKISLKIPTTLNHAGCLLKKQNYLTPKESEDNFVNTKEIPRRRNNDSRIAHHG</sequence>
<reference evidence="5 6" key="1">
    <citation type="submission" date="2024-05" db="EMBL/GenBank/DDBJ databases">
        <authorList>
            <person name="Wallberg A."/>
        </authorList>
    </citation>
    <scope>NUCLEOTIDE SEQUENCE [LARGE SCALE GENOMIC DNA]</scope>
</reference>
<dbReference type="InterPro" id="IPR023780">
    <property type="entry name" value="Chromo_domain"/>
</dbReference>
<dbReference type="PANTHER" id="PTHR22812">
    <property type="entry name" value="CHROMOBOX PROTEIN"/>
    <property type="match status" value="1"/>
</dbReference>
<dbReference type="Pfam" id="PF00385">
    <property type="entry name" value="Chromo"/>
    <property type="match status" value="1"/>
</dbReference>
<evidence type="ECO:0000256" key="3">
    <source>
        <dbReference type="SAM" id="MobiDB-lite"/>
    </source>
</evidence>
<protein>
    <recommendedName>
        <fullName evidence="4">Chromo domain-containing protein</fullName>
    </recommendedName>
</protein>
<keyword evidence="6" id="KW-1185">Reference proteome</keyword>
<evidence type="ECO:0000256" key="2">
    <source>
        <dbReference type="ARBA" id="ARBA00023242"/>
    </source>
</evidence>
<evidence type="ECO:0000313" key="6">
    <source>
        <dbReference type="Proteomes" id="UP001497623"/>
    </source>
</evidence>
<feature type="compositionally biased region" description="Basic and acidic residues" evidence="3">
    <location>
        <begin position="483"/>
        <end position="498"/>
    </location>
</feature>
<gene>
    <name evidence="5" type="ORF">MNOR_LOCUS29858</name>
</gene>
<dbReference type="GO" id="GO:0005694">
    <property type="term" value="C:chromosome"/>
    <property type="evidence" value="ECO:0007669"/>
    <property type="project" value="UniProtKB-ARBA"/>
</dbReference>
<dbReference type="Gene3D" id="2.40.50.40">
    <property type="match status" value="1"/>
</dbReference>
<dbReference type="InterPro" id="IPR051219">
    <property type="entry name" value="Heterochromatin_chromo-domain"/>
</dbReference>
<feature type="domain" description="Chromo" evidence="4">
    <location>
        <begin position="24"/>
        <end position="83"/>
    </location>
</feature>
<dbReference type="InterPro" id="IPR023779">
    <property type="entry name" value="Chromodomain_CS"/>
</dbReference>
<feature type="region of interest" description="Disordered" evidence="3">
    <location>
        <begin position="474"/>
        <end position="498"/>
    </location>
</feature>
<dbReference type="GO" id="GO:0005634">
    <property type="term" value="C:nucleus"/>
    <property type="evidence" value="ECO:0007669"/>
    <property type="project" value="UniProtKB-SubCell"/>
</dbReference>